<dbReference type="Pfam" id="PF02096">
    <property type="entry name" value="60KD_IMP"/>
    <property type="match status" value="1"/>
</dbReference>
<organism evidence="9">
    <name type="scientific">Octactis speculum</name>
    <dbReference type="NCBI Taxonomy" id="3111310"/>
    <lineage>
        <taxon>Eukaryota</taxon>
        <taxon>Sar</taxon>
        <taxon>Stramenopiles</taxon>
        <taxon>Ochrophyta</taxon>
        <taxon>Dictyochophyceae</taxon>
        <taxon>Dictyochales</taxon>
        <taxon>Dictyochaceae</taxon>
        <taxon>Octactis</taxon>
    </lineage>
</organism>
<dbReference type="GO" id="GO:0016020">
    <property type="term" value="C:membrane"/>
    <property type="evidence" value="ECO:0007669"/>
    <property type="project" value="UniProtKB-SubCell"/>
</dbReference>
<evidence type="ECO:0000259" key="8">
    <source>
        <dbReference type="Pfam" id="PF02096"/>
    </source>
</evidence>
<gene>
    <name evidence="9" type="ORF">DSPE1174_LOCUS4709</name>
</gene>
<keyword evidence="3 7" id="KW-1133">Transmembrane helix</keyword>
<evidence type="ECO:0000313" key="9">
    <source>
        <dbReference type="EMBL" id="CAD9382856.1"/>
    </source>
</evidence>
<evidence type="ECO:0000256" key="7">
    <source>
        <dbReference type="SAM" id="Phobius"/>
    </source>
</evidence>
<evidence type="ECO:0000256" key="1">
    <source>
        <dbReference type="ARBA" id="ARBA00004141"/>
    </source>
</evidence>
<name>A0A7S2FBH6_9STRA</name>
<accession>A0A7S2FBH6</accession>
<dbReference type="CDD" id="cd20070">
    <property type="entry name" value="5TM_YidC_Alb3"/>
    <property type="match status" value="1"/>
</dbReference>
<keyword evidence="4 7" id="KW-0472">Membrane</keyword>
<keyword evidence="2 5" id="KW-0812">Transmembrane</keyword>
<feature type="domain" description="Membrane insertase YidC/Oxa/ALB C-terminal" evidence="8">
    <location>
        <begin position="48"/>
        <end position="261"/>
    </location>
</feature>
<evidence type="ECO:0000256" key="4">
    <source>
        <dbReference type="ARBA" id="ARBA00023136"/>
    </source>
</evidence>
<comment type="subcellular location">
    <subcellularLocation>
        <location evidence="1 5">Membrane</location>
        <topology evidence="1 5">Multi-pass membrane protein</topology>
    </subcellularLocation>
</comment>
<protein>
    <recommendedName>
        <fullName evidence="8">Membrane insertase YidC/Oxa/ALB C-terminal domain-containing protein</fullName>
    </recommendedName>
</protein>
<evidence type="ECO:0000256" key="6">
    <source>
        <dbReference type="SAM" id="MobiDB-lite"/>
    </source>
</evidence>
<sequence>MLMADADIAVEAVKAADPSWFDIFVNLMESSITLLNNGIKSVTGADSYGISIILFTLGVKGLTYPLTYQQLESTQKMQALQPRVKDIQAKYKSNPEVMNREMSALYQDNSVNPLAGCLPAIVQIPIFIGLYRALLKLAKDDLLNEPFLWLPNLEGPVYGAQNSDWLFQNWVDFTPPLGWHDTLCFLSLPVILVISQSYSQKLLTPPKPEGQKMDESQEAMQSTFKYLPIVFGFFALNVPSGLGVYWLINNFVTTGLNLFVKAKVAEEMKSFALAGPEIVMPTPSPVASNEFKSASYDSGVIDADFEPILRDVEGFGAGTADSDDIFAEPTKPKKDGKKKKKKRQKR</sequence>
<evidence type="ECO:0000256" key="5">
    <source>
        <dbReference type="RuleBase" id="RU003945"/>
    </source>
</evidence>
<proteinExistence type="inferred from homology"/>
<dbReference type="EMBL" id="HBGS01008954">
    <property type="protein sequence ID" value="CAD9382856.1"/>
    <property type="molecule type" value="Transcribed_RNA"/>
</dbReference>
<feature type="region of interest" description="Disordered" evidence="6">
    <location>
        <begin position="316"/>
        <end position="346"/>
    </location>
</feature>
<reference evidence="9" key="1">
    <citation type="submission" date="2021-01" db="EMBL/GenBank/DDBJ databases">
        <authorList>
            <person name="Corre E."/>
            <person name="Pelletier E."/>
            <person name="Niang G."/>
            <person name="Scheremetjew M."/>
            <person name="Finn R."/>
            <person name="Kale V."/>
            <person name="Holt S."/>
            <person name="Cochrane G."/>
            <person name="Meng A."/>
            <person name="Brown T."/>
            <person name="Cohen L."/>
        </authorList>
    </citation>
    <scope>NUCLEOTIDE SEQUENCE</scope>
    <source>
        <strain evidence="9">CCMP1381</strain>
    </source>
</reference>
<dbReference type="PANTHER" id="PTHR12428:SF14">
    <property type="entry name" value="ALBINO3-LIKE PROTEIN 1, CHLOROPLASTIC"/>
    <property type="match status" value="1"/>
</dbReference>
<dbReference type="GO" id="GO:0051205">
    <property type="term" value="P:protein insertion into membrane"/>
    <property type="evidence" value="ECO:0007669"/>
    <property type="project" value="TreeGrafter"/>
</dbReference>
<dbReference type="AlphaFoldDB" id="A0A7S2FBH6"/>
<dbReference type="PANTHER" id="PTHR12428">
    <property type="entry name" value="OXA1"/>
    <property type="match status" value="1"/>
</dbReference>
<feature type="compositionally biased region" description="Basic residues" evidence="6">
    <location>
        <begin position="334"/>
        <end position="346"/>
    </location>
</feature>
<feature type="transmembrane region" description="Helical" evidence="7">
    <location>
        <begin position="226"/>
        <end position="248"/>
    </location>
</feature>
<dbReference type="GO" id="GO:0032977">
    <property type="term" value="F:membrane insertase activity"/>
    <property type="evidence" value="ECO:0007669"/>
    <property type="project" value="InterPro"/>
</dbReference>
<dbReference type="InterPro" id="IPR001708">
    <property type="entry name" value="YidC/ALB3/OXA1/COX18"/>
</dbReference>
<dbReference type="InterPro" id="IPR047196">
    <property type="entry name" value="YidC_ALB_C"/>
</dbReference>
<evidence type="ECO:0000256" key="2">
    <source>
        <dbReference type="ARBA" id="ARBA00022692"/>
    </source>
</evidence>
<dbReference type="InterPro" id="IPR028055">
    <property type="entry name" value="YidC/Oxa/ALB_C"/>
</dbReference>
<comment type="similarity">
    <text evidence="5">Belongs to the OXA1/ALB3/YidC family.</text>
</comment>
<evidence type="ECO:0000256" key="3">
    <source>
        <dbReference type="ARBA" id="ARBA00022989"/>
    </source>
</evidence>
<dbReference type="NCBIfam" id="TIGR03592">
    <property type="entry name" value="yidC_oxa1_cterm"/>
    <property type="match status" value="1"/>
</dbReference>